<reference evidence="2 3" key="1">
    <citation type="submission" date="2018-08" db="EMBL/GenBank/DDBJ databases">
        <title>Draft genome of the lignicolous fungus Coniochaeta pulveracea.</title>
        <authorList>
            <person name="Borstlap C.J."/>
            <person name="De Witt R.N."/>
            <person name="Botha A."/>
            <person name="Volschenk H."/>
        </authorList>
    </citation>
    <scope>NUCLEOTIDE SEQUENCE [LARGE SCALE GENOMIC DNA]</scope>
    <source>
        <strain evidence="2 3">CAB683</strain>
    </source>
</reference>
<gene>
    <name evidence="2" type="ORF">DL546_001402</name>
</gene>
<proteinExistence type="predicted"/>
<dbReference type="Proteomes" id="UP000275385">
    <property type="component" value="Unassembled WGS sequence"/>
</dbReference>
<dbReference type="OrthoDB" id="5205523at2759"/>
<name>A0A420Y890_9PEZI</name>
<comment type="caution">
    <text evidence="2">The sequence shown here is derived from an EMBL/GenBank/DDBJ whole genome shotgun (WGS) entry which is preliminary data.</text>
</comment>
<feature type="signal peptide" evidence="1">
    <location>
        <begin position="1"/>
        <end position="24"/>
    </location>
</feature>
<evidence type="ECO:0000313" key="3">
    <source>
        <dbReference type="Proteomes" id="UP000275385"/>
    </source>
</evidence>
<protein>
    <submittedName>
        <fullName evidence="2">Uncharacterized protein</fullName>
    </submittedName>
</protein>
<keyword evidence="3" id="KW-1185">Reference proteome</keyword>
<evidence type="ECO:0000313" key="2">
    <source>
        <dbReference type="EMBL" id="RKU44099.1"/>
    </source>
</evidence>
<evidence type="ECO:0000256" key="1">
    <source>
        <dbReference type="SAM" id="SignalP"/>
    </source>
</evidence>
<accession>A0A420Y890</accession>
<sequence>MFNLKTTTLFLAGSVLSLFSSVSAQDTQYPEPITLGILGYPHGHQLLAWSPTRTSMVDACNGYEKPTRTVIQVDNSGYPSNPICNHVFSLDGYEGLELLCAGNETLGTMPQVTAIATNGTQTHRCVELPYGNGFYSTPCDETHITSISQSFACQ</sequence>
<keyword evidence="1" id="KW-0732">Signal</keyword>
<organism evidence="2 3">
    <name type="scientific">Coniochaeta pulveracea</name>
    <dbReference type="NCBI Taxonomy" id="177199"/>
    <lineage>
        <taxon>Eukaryota</taxon>
        <taxon>Fungi</taxon>
        <taxon>Dikarya</taxon>
        <taxon>Ascomycota</taxon>
        <taxon>Pezizomycotina</taxon>
        <taxon>Sordariomycetes</taxon>
        <taxon>Sordariomycetidae</taxon>
        <taxon>Coniochaetales</taxon>
        <taxon>Coniochaetaceae</taxon>
        <taxon>Coniochaeta</taxon>
    </lineage>
</organism>
<feature type="chain" id="PRO_5019565258" evidence="1">
    <location>
        <begin position="25"/>
        <end position="154"/>
    </location>
</feature>
<dbReference type="EMBL" id="QVQW01000034">
    <property type="protein sequence ID" value="RKU44099.1"/>
    <property type="molecule type" value="Genomic_DNA"/>
</dbReference>
<dbReference type="AlphaFoldDB" id="A0A420Y890"/>